<dbReference type="SUPFAM" id="SSF52218">
    <property type="entry name" value="Flavoproteins"/>
    <property type="match status" value="1"/>
</dbReference>
<dbReference type="GO" id="GO:0010181">
    <property type="term" value="F:FMN binding"/>
    <property type="evidence" value="ECO:0007669"/>
    <property type="project" value="InterPro"/>
</dbReference>
<evidence type="ECO:0000259" key="1">
    <source>
        <dbReference type="Pfam" id="PF12682"/>
    </source>
</evidence>
<dbReference type="InterPro" id="IPR008254">
    <property type="entry name" value="Flavodoxin/NO_synth"/>
</dbReference>
<reference evidence="2" key="2">
    <citation type="submission" date="2021-04" db="EMBL/GenBank/DDBJ databases">
        <authorList>
            <person name="Gilroy R."/>
        </authorList>
    </citation>
    <scope>NUCLEOTIDE SEQUENCE</scope>
    <source>
        <strain evidence="2">12435</strain>
    </source>
</reference>
<dbReference type="Pfam" id="PF12682">
    <property type="entry name" value="Flavodoxin_4"/>
    <property type="match status" value="1"/>
</dbReference>
<dbReference type="GO" id="GO:0016651">
    <property type="term" value="F:oxidoreductase activity, acting on NAD(P)H"/>
    <property type="evidence" value="ECO:0007669"/>
    <property type="project" value="UniProtKB-ARBA"/>
</dbReference>
<gene>
    <name evidence="2" type="ORF">H9892_05405</name>
</gene>
<feature type="domain" description="Flavodoxin-like" evidence="1">
    <location>
        <begin position="24"/>
        <end position="145"/>
    </location>
</feature>
<organism evidence="2 3">
    <name type="scientific">Candidatus Protoclostridium stercorigallinarum</name>
    <dbReference type="NCBI Taxonomy" id="2838741"/>
    <lineage>
        <taxon>Bacteria</taxon>
        <taxon>Bacillati</taxon>
        <taxon>Bacillota</taxon>
        <taxon>Clostridia</taxon>
        <taxon>Candidatus Protoclostridium</taxon>
    </lineage>
</organism>
<dbReference type="Proteomes" id="UP000823990">
    <property type="component" value="Unassembled WGS sequence"/>
</dbReference>
<reference evidence="2" key="1">
    <citation type="journal article" date="2021" name="PeerJ">
        <title>Extensive microbial diversity within the chicken gut microbiome revealed by metagenomics and culture.</title>
        <authorList>
            <person name="Gilroy R."/>
            <person name="Ravi A."/>
            <person name="Getino M."/>
            <person name="Pursley I."/>
            <person name="Horton D.L."/>
            <person name="Alikhan N.F."/>
            <person name="Baker D."/>
            <person name="Gharbi K."/>
            <person name="Hall N."/>
            <person name="Watson M."/>
            <person name="Adriaenssens E.M."/>
            <person name="Foster-Nyarko E."/>
            <person name="Jarju S."/>
            <person name="Secka A."/>
            <person name="Antonio M."/>
            <person name="Oren A."/>
            <person name="Chaudhuri R.R."/>
            <person name="La Ragione R."/>
            <person name="Hildebrand F."/>
            <person name="Pallen M.J."/>
        </authorList>
    </citation>
    <scope>NUCLEOTIDE SEQUENCE</scope>
    <source>
        <strain evidence="2">12435</strain>
    </source>
</reference>
<sequence>MKILTAFFSHKGENYFGGRIVYINKGNTAKVAEKLHALVGGDMYEIKSASPYPETYKETVAAAVAELSAGIRPELAAPVPDVSEYDAVILAYPNWCGTAPMAVRTFLESADFSGKRILPVCTHEGSGAGRSEADISASAPGAVVARPLAVVGSEAAHSDELLVTYLKERGVLGV</sequence>
<protein>
    <submittedName>
        <fullName evidence="2">Flavodoxin</fullName>
    </submittedName>
</protein>
<dbReference type="PANTHER" id="PTHR39201">
    <property type="entry name" value="EXPORTED PROTEIN-RELATED"/>
    <property type="match status" value="1"/>
</dbReference>
<dbReference type="Gene3D" id="3.40.50.360">
    <property type="match status" value="1"/>
</dbReference>
<evidence type="ECO:0000313" key="2">
    <source>
        <dbReference type="EMBL" id="HIW02759.1"/>
    </source>
</evidence>
<comment type="caution">
    <text evidence="2">The sequence shown here is derived from an EMBL/GenBank/DDBJ whole genome shotgun (WGS) entry which is preliminary data.</text>
</comment>
<name>A0A9D1Q1U5_9FIRM</name>
<dbReference type="AlphaFoldDB" id="A0A9D1Q1U5"/>
<evidence type="ECO:0000313" key="3">
    <source>
        <dbReference type="Proteomes" id="UP000823990"/>
    </source>
</evidence>
<dbReference type="InterPro" id="IPR029039">
    <property type="entry name" value="Flavoprotein-like_sf"/>
</dbReference>
<dbReference type="PANTHER" id="PTHR39201:SF1">
    <property type="entry name" value="FLAVODOXIN-LIKE DOMAIN-CONTAINING PROTEIN"/>
    <property type="match status" value="1"/>
</dbReference>
<dbReference type="EMBL" id="DXHS01000083">
    <property type="protein sequence ID" value="HIW02759.1"/>
    <property type="molecule type" value="Genomic_DNA"/>
</dbReference>
<proteinExistence type="predicted"/>
<accession>A0A9D1Q1U5</accession>